<dbReference type="EMBL" id="BGPR01092801">
    <property type="protein sequence ID" value="GBM28539.1"/>
    <property type="molecule type" value="Genomic_DNA"/>
</dbReference>
<dbReference type="Proteomes" id="UP000499080">
    <property type="component" value="Unassembled WGS sequence"/>
</dbReference>
<name>A0A4Y2EJT6_ARAVE</name>
<reference evidence="1 2" key="1">
    <citation type="journal article" date="2019" name="Sci. Rep.">
        <title>Orb-weaving spider Araneus ventricosus genome elucidates the spidroin gene catalogue.</title>
        <authorList>
            <person name="Kono N."/>
            <person name="Nakamura H."/>
            <person name="Ohtoshi R."/>
            <person name="Moran D.A.P."/>
            <person name="Shinohara A."/>
            <person name="Yoshida Y."/>
            <person name="Fujiwara M."/>
            <person name="Mori M."/>
            <person name="Tomita M."/>
            <person name="Arakawa K."/>
        </authorList>
    </citation>
    <scope>NUCLEOTIDE SEQUENCE [LARGE SCALE GENOMIC DNA]</scope>
</reference>
<sequence length="79" mass="9225">MTECVLIIWYKRIPGCEGMETYEVDEWVVEDDSKEIRDHEMVETIMQSNADWIKDPEVDEVDDRVAADDGFRALEISLT</sequence>
<evidence type="ECO:0000313" key="1">
    <source>
        <dbReference type="EMBL" id="GBM28539.1"/>
    </source>
</evidence>
<dbReference type="OrthoDB" id="6753532at2759"/>
<accession>A0A4Y2EJT6</accession>
<dbReference type="AlphaFoldDB" id="A0A4Y2EJT6"/>
<keyword evidence="2" id="KW-1185">Reference proteome</keyword>
<protein>
    <submittedName>
        <fullName evidence="1">Uncharacterized protein</fullName>
    </submittedName>
</protein>
<comment type="caution">
    <text evidence="1">The sequence shown here is derived from an EMBL/GenBank/DDBJ whole genome shotgun (WGS) entry which is preliminary data.</text>
</comment>
<gene>
    <name evidence="1" type="ORF">AVEN_251028_1</name>
</gene>
<organism evidence="1 2">
    <name type="scientific">Araneus ventricosus</name>
    <name type="common">Orbweaver spider</name>
    <name type="synonym">Epeira ventricosa</name>
    <dbReference type="NCBI Taxonomy" id="182803"/>
    <lineage>
        <taxon>Eukaryota</taxon>
        <taxon>Metazoa</taxon>
        <taxon>Ecdysozoa</taxon>
        <taxon>Arthropoda</taxon>
        <taxon>Chelicerata</taxon>
        <taxon>Arachnida</taxon>
        <taxon>Araneae</taxon>
        <taxon>Araneomorphae</taxon>
        <taxon>Entelegynae</taxon>
        <taxon>Araneoidea</taxon>
        <taxon>Araneidae</taxon>
        <taxon>Araneus</taxon>
    </lineage>
</organism>
<proteinExistence type="predicted"/>
<evidence type="ECO:0000313" key="2">
    <source>
        <dbReference type="Proteomes" id="UP000499080"/>
    </source>
</evidence>